<organism evidence="8 9">
    <name type="scientific">Sanguibacter keddieii (strain ATCC 51767 / DSM 10542 / NCFB 3025 / ST-74)</name>
    <dbReference type="NCBI Taxonomy" id="446469"/>
    <lineage>
        <taxon>Bacteria</taxon>
        <taxon>Bacillati</taxon>
        <taxon>Actinomycetota</taxon>
        <taxon>Actinomycetes</taxon>
        <taxon>Micrococcales</taxon>
        <taxon>Sanguibacteraceae</taxon>
        <taxon>Sanguibacter</taxon>
    </lineage>
</organism>
<feature type="domain" description="Heparin-sulfate lyase N-terminal" evidence="7">
    <location>
        <begin position="651"/>
        <end position="845"/>
    </location>
</feature>
<dbReference type="eggNOG" id="COG0438">
    <property type="taxonomic scope" value="Bacteria"/>
</dbReference>
<dbReference type="Gene3D" id="1.50.10.100">
    <property type="entry name" value="Chondroitin AC/alginate lyase"/>
    <property type="match status" value="1"/>
</dbReference>
<dbReference type="PANTHER" id="PTHR45947">
    <property type="entry name" value="SULFOQUINOVOSYL TRANSFERASE SQD2"/>
    <property type="match status" value="1"/>
</dbReference>
<sequence length="1188" mass="131022">MHSLGPIVRRARKAAVAVAVLALAVLVLAVLTSTGAFYAAAAVLSVGALGLGALSVLRWRIVVGELFLSARRRAPHLRGSRSRRRSSDDGSPLDGTEDVLEAWYLIQASGTESSLNRRELLSIARGLRRRGYLTRALECTSHMVRRFDNPADREFEANLKGEIAVLSGEVRYTLARPYTPLDPVAGRVLHVVGTSLPEQQSGYTLRTQYTAVAQLQSGLEPHVVTQAGFGDATSDEPQVVDGVVYHRSAGNERGTDPLDVWFSQNLDAVEKVIQRVRPMVLHAASDLINAQTALILGHAYGIPVVYESRGFWEETWLQREADRFGWSDLDELERAHGLPDTYTLRRDTEDACRRDAERVVTLADVMAARIAEGGVEPSRISVIPNGVDSESFPVVTRDETLAQTHGIEPETVTIGYVSSLVDYEGIDVLVDAVALLREQGTTSKVRLVVVGDGPERPALMDRAASLGLDDAIFTGKVPHDAVLDYYGLIDIFVVPRRPVEVCHLVTPLKPFEALSTGRVLVMSDVRALSEIAERSQAVTLFEAGSADSLAKQLSALISAPDERARVAAAGARWVRQSRTWSLNAALYHEVYEGIGLGASTVARSVRGDRGTAVKALFSRRLPVSFGSAVRPEPRSAESVKHEGWRLGQHEPVVFDGSPIDWDTLCAENRSWAFNLHAWDFMGPALDRYAETGDAEYLDWSRDIARSWAERFTEGDAGSTMAWYDMAIGLRAPRLALLLEMLAVRDDDRDVVDLLLRCVDRHRAELAKAVAFNAGSNHGFYVATGQLMFSLRLRGLPGMTEMLEQARRRLRLVARAQFAADGGHLEHSPEYHRMLLDSFTRAIELGLVDDPEVVESIRRAEDVLGWMVEPSGHMVQIGDSPRWKVLSREPVTSSPSTEFILSRGVRGAPAEETLLALRESGYAFVRYPQPAGTEDHQDSSYLSFMAGFHSRTHKHADDLSFTWFDRGEEIVVDAGRFGYVGPVAKDSPERLAGHFYSAPERQYVESTRAHSTVEVGGKDHDRVRREPYGSALGVVEERDGLYRLCGAVDHDTWQHEREIIFSPGEWLLVTDAVTGLARRETVRSHLNISAGFALKRKNSSTVTATRDGERAFSIVELSQAAFVRPTSGATAPLRGWRSTTDLELIPSWAVSSVVKDVRAHTFRTFLSFDADFEAASEAIRSRGILIEKP</sequence>
<feature type="domain" description="Heparinase II/III-like C-terminal" evidence="5">
    <location>
        <begin position="913"/>
        <end position="1111"/>
    </location>
</feature>
<evidence type="ECO:0000259" key="6">
    <source>
        <dbReference type="Pfam" id="PF13579"/>
    </source>
</evidence>
<evidence type="ECO:0000256" key="4">
    <source>
        <dbReference type="ARBA" id="ARBA00022679"/>
    </source>
</evidence>
<evidence type="ECO:0000256" key="1">
    <source>
        <dbReference type="ARBA" id="ARBA00004196"/>
    </source>
</evidence>
<dbReference type="Gene3D" id="3.40.50.2000">
    <property type="entry name" value="Glycogen Phosphorylase B"/>
    <property type="match status" value="2"/>
</dbReference>
<dbReference type="GO" id="GO:0016829">
    <property type="term" value="F:lyase activity"/>
    <property type="evidence" value="ECO:0007669"/>
    <property type="project" value="InterPro"/>
</dbReference>
<dbReference type="Pfam" id="PF13579">
    <property type="entry name" value="Glyco_trans_4_4"/>
    <property type="match status" value="1"/>
</dbReference>
<dbReference type="InterPro" id="IPR050194">
    <property type="entry name" value="Glycosyltransferase_grp1"/>
</dbReference>
<dbReference type="InterPro" id="IPR012480">
    <property type="entry name" value="Hepar_II_III_C"/>
</dbReference>
<dbReference type="Proteomes" id="UP000000322">
    <property type="component" value="Chromosome"/>
</dbReference>
<dbReference type="AlphaFoldDB" id="D1BC53"/>
<dbReference type="CDD" id="cd03794">
    <property type="entry name" value="GT4_WbuB-like"/>
    <property type="match status" value="1"/>
</dbReference>
<dbReference type="STRING" id="446469.Sked_08820"/>
<accession>D1BC53</accession>
<dbReference type="Pfam" id="PF07940">
    <property type="entry name" value="Hepar_II_III_C"/>
    <property type="match status" value="1"/>
</dbReference>
<dbReference type="Gene3D" id="2.70.98.70">
    <property type="match status" value="1"/>
</dbReference>
<dbReference type="InterPro" id="IPR031680">
    <property type="entry name" value="Hepar_II_III_N"/>
</dbReference>
<reference evidence="8 9" key="1">
    <citation type="journal article" date="2009" name="Stand. Genomic Sci.">
        <title>Complete genome sequence of Sanguibacter keddieii type strain (ST-74).</title>
        <authorList>
            <person name="Ivanova N."/>
            <person name="Sikorski J."/>
            <person name="Sims D."/>
            <person name="Brettin T."/>
            <person name="Detter J.C."/>
            <person name="Han C."/>
            <person name="Lapidus A."/>
            <person name="Copeland A."/>
            <person name="Glavina Del Rio T."/>
            <person name="Nolan M."/>
            <person name="Chen F."/>
            <person name="Lucas S."/>
            <person name="Tice H."/>
            <person name="Cheng J.F."/>
            <person name="Bruce D."/>
            <person name="Goodwin L."/>
            <person name="Pitluck S."/>
            <person name="Pati A."/>
            <person name="Mavromatis K."/>
            <person name="Chen A."/>
            <person name="Palaniappan K."/>
            <person name="D'haeseleer P."/>
            <person name="Chain P."/>
            <person name="Bristow J."/>
            <person name="Eisen J.A."/>
            <person name="Markowitz V."/>
            <person name="Hugenholtz P."/>
            <person name="Goker M."/>
            <person name="Pukall R."/>
            <person name="Klenk H.P."/>
            <person name="Kyrpides N.C."/>
        </authorList>
    </citation>
    <scope>NUCLEOTIDE SEQUENCE [LARGE SCALE GENOMIC DNA]</scope>
    <source>
        <strain evidence="9">ATCC 51767 / DSM 10542 / NCFB 3025 / ST-74</strain>
    </source>
</reference>
<feature type="domain" description="Glycosyltransferase subfamily 4-like N-terminal" evidence="6">
    <location>
        <begin position="202"/>
        <end position="386"/>
    </location>
</feature>
<dbReference type="SUPFAM" id="SSF48230">
    <property type="entry name" value="Chondroitin AC/alginate lyase"/>
    <property type="match status" value="1"/>
</dbReference>
<dbReference type="CAZy" id="GT4">
    <property type="family name" value="Glycosyltransferase Family 4"/>
</dbReference>
<dbReference type="GO" id="GO:0016758">
    <property type="term" value="F:hexosyltransferase activity"/>
    <property type="evidence" value="ECO:0007669"/>
    <property type="project" value="TreeGrafter"/>
</dbReference>
<evidence type="ECO:0000256" key="3">
    <source>
        <dbReference type="ARBA" id="ARBA00022676"/>
    </source>
</evidence>
<dbReference type="GO" id="GO:1901137">
    <property type="term" value="P:carbohydrate derivative biosynthetic process"/>
    <property type="evidence" value="ECO:0007669"/>
    <property type="project" value="UniProtKB-ARBA"/>
</dbReference>
<dbReference type="InterPro" id="IPR008929">
    <property type="entry name" value="Chondroitin_lyas"/>
</dbReference>
<evidence type="ECO:0000259" key="5">
    <source>
        <dbReference type="Pfam" id="PF07940"/>
    </source>
</evidence>
<dbReference type="PANTHER" id="PTHR45947:SF3">
    <property type="entry name" value="SULFOQUINOVOSYL TRANSFERASE SQD2"/>
    <property type="match status" value="1"/>
</dbReference>
<dbReference type="Pfam" id="PF16889">
    <property type="entry name" value="Hepar_II_III_N"/>
    <property type="match status" value="1"/>
</dbReference>
<name>D1BC53_SANKS</name>
<dbReference type="Pfam" id="PF13692">
    <property type="entry name" value="Glyco_trans_1_4"/>
    <property type="match status" value="1"/>
</dbReference>
<evidence type="ECO:0000259" key="7">
    <source>
        <dbReference type="Pfam" id="PF16889"/>
    </source>
</evidence>
<keyword evidence="4" id="KW-0808">Transferase</keyword>
<proteinExistence type="predicted"/>
<keyword evidence="3" id="KW-0328">Glycosyltransferase</keyword>
<evidence type="ECO:0000313" key="9">
    <source>
        <dbReference type="Proteomes" id="UP000000322"/>
    </source>
</evidence>
<dbReference type="KEGG" id="ske:Sked_08820"/>
<dbReference type="EMBL" id="CP001819">
    <property type="protein sequence ID" value="ACZ20833.1"/>
    <property type="molecule type" value="Genomic_DNA"/>
</dbReference>
<protein>
    <recommendedName>
        <fullName evidence="2">D-inositol 3-phosphate glycosyltransferase</fullName>
    </recommendedName>
</protein>
<evidence type="ECO:0000313" key="8">
    <source>
        <dbReference type="EMBL" id="ACZ20833.1"/>
    </source>
</evidence>
<keyword evidence="9" id="KW-1185">Reference proteome</keyword>
<evidence type="ECO:0000256" key="2">
    <source>
        <dbReference type="ARBA" id="ARBA00021292"/>
    </source>
</evidence>
<dbReference type="HOGENOM" id="CLU_272134_0_0_11"/>
<dbReference type="SUPFAM" id="SSF53756">
    <property type="entry name" value="UDP-Glycosyltransferase/glycogen phosphorylase"/>
    <property type="match status" value="1"/>
</dbReference>
<gene>
    <name evidence="8" type="ordered locus">Sked_08820</name>
</gene>
<dbReference type="GO" id="GO:0030313">
    <property type="term" value="C:cell envelope"/>
    <property type="evidence" value="ECO:0007669"/>
    <property type="project" value="UniProtKB-SubCell"/>
</dbReference>
<dbReference type="InterPro" id="IPR028098">
    <property type="entry name" value="Glyco_trans_4-like_N"/>
</dbReference>
<comment type="subcellular location">
    <subcellularLocation>
        <location evidence="1">Cell envelope</location>
    </subcellularLocation>
</comment>